<sequence length="304" mass="33301">MIRKLARPMLASVYVADGAETVLNTSAHVEGTQVVLDRIRYVLPRKYAKRISRDPELVTRVIGGTKVGAGSLLAIGRAPRTSAATLAILTIPNILARNAFWETQDADEKRNRRNGFLTNIALLGGLFITSVDTEGKPGVKWRATNAAKRGKKQLQQALPTNSETEKFGEKASDWFNDTSDKVTEYAYTAQDFVGENKDDWIKSATETAHKVADTVSDYAHKATSYLEENSGDWLEAAQANAKTARKSAVKAAGKAQEKANFALQVAEETSGRANKKATKSYDKLQKQADKAIDRAQKKLKGIEL</sequence>
<accession>A0A0F6WQF5</accession>
<dbReference type="GO" id="GO:0016020">
    <property type="term" value="C:membrane"/>
    <property type="evidence" value="ECO:0007669"/>
    <property type="project" value="UniProtKB-SubCell"/>
</dbReference>
<protein>
    <submittedName>
        <fullName evidence="6">DoxX family protein</fullName>
    </submittedName>
</protein>
<keyword evidence="2" id="KW-0812">Transmembrane</keyword>
<dbReference type="RefSeq" id="WP_003861571.1">
    <property type="nucleotide sequence ID" value="NZ_CP011309.1"/>
</dbReference>
<dbReference type="HOGENOM" id="CLU_058421_1_0_11"/>
<evidence type="ECO:0000256" key="3">
    <source>
        <dbReference type="ARBA" id="ARBA00022989"/>
    </source>
</evidence>
<evidence type="ECO:0000256" key="4">
    <source>
        <dbReference type="ARBA" id="ARBA00023136"/>
    </source>
</evidence>
<keyword evidence="4" id="KW-0472">Membrane</keyword>
<dbReference type="PATRIC" id="fig|92706.3.peg.1516"/>
<dbReference type="EMBL" id="CP011309">
    <property type="protein sequence ID" value="AKF27363.1"/>
    <property type="molecule type" value="Genomic_DNA"/>
</dbReference>
<proteinExistence type="predicted"/>
<feature type="region of interest" description="Disordered" evidence="5">
    <location>
        <begin position="267"/>
        <end position="287"/>
    </location>
</feature>
<keyword evidence="3" id="KW-1133">Transmembrane helix</keyword>
<name>A0A0F6WQF5_9CORY</name>
<evidence type="ECO:0000256" key="2">
    <source>
        <dbReference type="ARBA" id="ARBA00022692"/>
    </source>
</evidence>
<dbReference type="Pfam" id="PF07681">
    <property type="entry name" value="DoxX"/>
    <property type="match status" value="1"/>
</dbReference>
<keyword evidence="7" id="KW-1185">Reference proteome</keyword>
<dbReference type="InterPro" id="IPR032808">
    <property type="entry name" value="DoxX"/>
</dbReference>
<evidence type="ECO:0000256" key="1">
    <source>
        <dbReference type="ARBA" id="ARBA00004141"/>
    </source>
</evidence>
<organism evidence="6 7">
    <name type="scientific">[Brevibacterium] flavum</name>
    <dbReference type="NCBI Taxonomy" id="92706"/>
    <lineage>
        <taxon>Bacteria</taxon>
        <taxon>Bacillati</taxon>
        <taxon>Actinomycetota</taxon>
        <taxon>Actinomycetes</taxon>
        <taxon>Mycobacteriales</taxon>
        <taxon>Corynebacteriaceae</taxon>
        <taxon>Corynebacterium</taxon>
    </lineage>
</organism>
<reference evidence="6 7" key="1">
    <citation type="submission" date="2015-04" db="EMBL/GenBank/DDBJ databases">
        <title>Complete Genome Sequence of Brevibacterium flavum ATCC 15168.</title>
        <authorList>
            <person name="Ahn J."/>
            <person name="Park G."/>
            <person name="Jeon W."/>
            <person name="Jang Y."/>
            <person name="Jang M."/>
            <person name="Lee H."/>
            <person name="Lee H."/>
        </authorList>
    </citation>
    <scope>NUCLEOTIDE SEQUENCE [LARGE SCALE GENOMIC DNA]</scope>
    <source>
        <strain evidence="6 7">ATCC 15168</strain>
    </source>
</reference>
<evidence type="ECO:0000313" key="6">
    <source>
        <dbReference type="EMBL" id="AKF27363.1"/>
    </source>
</evidence>
<evidence type="ECO:0000313" key="7">
    <source>
        <dbReference type="Proteomes" id="UP000034037"/>
    </source>
</evidence>
<evidence type="ECO:0000256" key="5">
    <source>
        <dbReference type="SAM" id="MobiDB-lite"/>
    </source>
</evidence>
<dbReference type="Proteomes" id="UP000034037">
    <property type="component" value="Chromosome"/>
</dbReference>
<dbReference type="AlphaFoldDB" id="A0A0F6WQF5"/>
<gene>
    <name evidence="6" type="ORF">YH66_07280</name>
</gene>
<comment type="subcellular location">
    <subcellularLocation>
        <location evidence="1">Membrane</location>
        <topology evidence="1">Multi-pass membrane protein</topology>
    </subcellularLocation>
</comment>